<name>A0ACA9KEX5_9GLOM</name>
<evidence type="ECO:0000313" key="1">
    <source>
        <dbReference type="EMBL" id="CAG8468663.1"/>
    </source>
</evidence>
<dbReference type="Proteomes" id="UP000789366">
    <property type="component" value="Unassembled WGS sequence"/>
</dbReference>
<evidence type="ECO:0000313" key="2">
    <source>
        <dbReference type="Proteomes" id="UP000789366"/>
    </source>
</evidence>
<proteinExistence type="predicted"/>
<sequence length="89" mass="10106">MSNTEPKPMKAYIDESIRSSTISVTGSIKQYIDSQFDRQKIWNEQLQLNINMLAQMTQTSNDINTTEPGSSTTPAEYMKSLRQSQKQAT</sequence>
<protein>
    <submittedName>
        <fullName evidence="1">9644_t:CDS:1</fullName>
    </submittedName>
</protein>
<gene>
    <name evidence="1" type="ORF">SPELUC_LOCUS1590</name>
</gene>
<reference evidence="1" key="1">
    <citation type="submission" date="2021-06" db="EMBL/GenBank/DDBJ databases">
        <authorList>
            <person name="Kallberg Y."/>
            <person name="Tangrot J."/>
            <person name="Rosling A."/>
        </authorList>
    </citation>
    <scope>NUCLEOTIDE SEQUENCE</scope>
    <source>
        <strain evidence="1">28 12/20/2015</strain>
    </source>
</reference>
<dbReference type="EMBL" id="CAJVPW010000881">
    <property type="protein sequence ID" value="CAG8468663.1"/>
    <property type="molecule type" value="Genomic_DNA"/>
</dbReference>
<accession>A0ACA9KEX5</accession>
<organism evidence="1 2">
    <name type="scientific">Cetraspora pellucida</name>
    <dbReference type="NCBI Taxonomy" id="1433469"/>
    <lineage>
        <taxon>Eukaryota</taxon>
        <taxon>Fungi</taxon>
        <taxon>Fungi incertae sedis</taxon>
        <taxon>Mucoromycota</taxon>
        <taxon>Glomeromycotina</taxon>
        <taxon>Glomeromycetes</taxon>
        <taxon>Diversisporales</taxon>
        <taxon>Gigasporaceae</taxon>
        <taxon>Cetraspora</taxon>
    </lineage>
</organism>
<comment type="caution">
    <text evidence="1">The sequence shown here is derived from an EMBL/GenBank/DDBJ whole genome shotgun (WGS) entry which is preliminary data.</text>
</comment>
<keyword evidence="2" id="KW-1185">Reference proteome</keyword>